<proteinExistence type="inferred from homology"/>
<evidence type="ECO:0000256" key="5">
    <source>
        <dbReference type="ARBA" id="ARBA00022699"/>
    </source>
</evidence>
<dbReference type="PROSITE" id="PS50089">
    <property type="entry name" value="ZF_RING_2"/>
    <property type="match status" value="1"/>
</dbReference>
<evidence type="ECO:0000256" key="4">
    <source>
        <dbReference type="ARBA" id="ARBA00022490"/>
    </source>
</evidence>
<comment type="function">
    <text evidence="9">Neurotoxin that produces dose-dependent hypolocomotion and hyperalgesia in mice. May directly act on the central nervous system, as it is 6500-fold more potent when administered intracerebroventricularly than intraperitoneal.</text>
</comment>
<evidence type="ECO:0000313" key="15">
    <source>
        <dbReference type="RefSeq" id="XP_054834487.1"/>
    </source>
</evidence>
<dbReference type="PRINTS" id="PR01407">
    <property type="entry name" value="BUTYPHLNCDUF"/>
</dbReference>
<dbReference type="InterPro" id="IPR003879">
    <property type="entry name" value="Butyrophylin_SPRY"/>
</dbReference>
<dbReference type="Gene3D" id="3.30.40.10">
    <property type="entry name" value="Zinc/RING finger domain, C3HC4 (zinc finger)"/>
    <property type="match status" value="1"/>
</dbReference>
<keyword evidence="8" id="KW-0862">Zinc</keyword>
<dbReference type="PANTHER" id="PTHR24103">
    <property type="entry name" value="E3 UBIQUITIN-PROTEIN LIGASE TRIM"/>
    <property type="match status" value="1"/>
</dbReference>
<dbReference type="RefSeq" id="XP_054834487.1">
    <property type="nucleotide sequence ID" value="XM_054978512.1"/>
</dbReference>
<keyword evidence="4" id="KW-0963">Cytoplasm</keyword>
<evidence type="ECO:0000259" key="13">
    <source>
        <dbReference type="PROSITE" id="PS50188"/>
    </source>
</evidence>
<keyword evidence="14" id="KW-1185">Reference proteome</keyword>
<evidence type="ECO:0000313" key="14">
    <source>
        <dbReference type="Proteomes" id="UP001190640"/>
    </source>
</evidence>
<evidence type="ECO:0000256" key="7">
    <source>
        <dbReference type="ARBA" id="ARBA00022771"/>
    </source>
</evidence>
<dbReference type="InterPro" id="IPR017907">
    <property type="entry name" value="Znf_RING_CS"/>
</dbReference>
<evidence type="ECO:0000313" key="16">
    <source>
        <dbReference type="RefSeq" id="XP_054834489.1"/>
    </source>
</evidence>
<dbReference type="AlphaFoldDB" id="A0AA97JC43"/>
<keyword evidence="5" id="KW-0528">Neurotoxin</keyword>
<dbReference type="SMART" id="SM00589">
    <property type="entry name" value="PRY"/>
    <property type="match status" value="1"/>
</dbReference>
<evidence type="ECO:0000256" key="10">
    <source>
        <dbReference type="PROSITE-ProRule" id="PRU00175"/>
    </source>
</evidence>
<dbReference type="GeneID" id="129329089"/>
<feature type="coiled-coil region" evidence="11">
    <location>
        <begin position="140"/>
        <end position="196"/>
    </location>
</feature>
<evidence type="ECO:0000256" key="3">
    <source>
        <dbReference type="ARBA" id="ARBA00009651"/>
    </source>
</evidence>
<keyword evidence="7 10" id="KW-0863">Zinc-finger</keyword>
<accession>A0AA97JC43</accession>
<dbReference type="InterPro" id="IPR001841">
    <property type="entry name" value="Znf_RING"/>
</dbReference>
<sequence>MAHKNQTQSLREELTCAICCDLFRDPVMLDCMHHFCKECIQGYWDRCSQTATCPQCRKKFPTRSFRPHYLIAGVVETVRKASEEHRRKMQENFRQAFQFYQKEQEKLMKMKHVTEESLCSLLKTSGKLNSKIRAEFEYLHRLLEEEERTMLMELAKEEEQWVIRLQGESARLQQRISELKKSMEDIQQKLEKLGNSLLMEVENVVVRPAMQVEALPAFSKEQHMDKYDGPLQYICWKRILKSVYPAPAPLTFDPESAHPNLILSKDLTSVTEREKPYHVSSNSSRFLKCVNVLARQSFESGRHYWEVWVGKKSKWDLGVAADSVDRAAKVRLCPENGYWALRLRETSEYWAAATPQVRLKPQRMVEKVGVLLDCNESKVAFYDAEDMSHLFTFRQVTACKFYPFFSTCFSDGKKNAEPMRICHLGL</sequence>
<dbReference type="Gene3D" id="2.60.120.920">
    <property type="match status" value="1"/>
</dbReference>
<dbReference type="InterPro" id="IPR003877">
    <property type="entry name" value="SPRY_dom"/>
</dbReference>
<comment type="similarity">
    <text evidence="3">Belongs to the ohanin/vespryn family.</text>
</comment>
<gene>
    <name evidence="15 16" type="primary">LOC129329089</name>
</gene>
<keyword evidence="5" id="KW-0800">Toxin</keyword>
<dbReference type="InterPro" id="IPR018957">
    <property type="entry name" value="Znf_C3HC4_RING-type"/>
</dbReference>
<dbReference type="InterPro" id="IPR006574">
    <property type="entry name" value="PRY"/>
</dbReference>
<dbReference type="Pfam" id="PF00622">
    <property type="entry name" value="SPRY"/>
    <property type="match status" value="1"/>
</dbReference>
<keyword evidence="11" id="KW-0175">Coiled coil</keyword>
<dbReference type="Pfam" id="PF00097">
    <property type="entry name" value="zf-C3HC4"/>
    <property type="match status" value="1"/>
</dbReference>
<dbReference type="CDD" id="cd16594">
    <property type="entry name" value="RING-HC_TRIM7-like_C-IV"/>
    <property type="match status" value="1"/>
</dbReference>
<dbReference type="Pfam" id="PF13765">
    <property type="entry name" value="PRY"/>
    <property type="match status" value="1"/>
</dbReference>
<dbReference type="InterPro" id="IPR001870">
    <property type="entry name" value="B30.2/SPRY"/>
</dbReference>
<dbReference type="SMART" id="SM00184">
    <property type="entry name" value="RING"/>
    <property type="match status" value="1"/>
</dbReference>
<evidence type="ECO:0000256" key="1">
    <source>
        <dbReference type="ARBA" id="ARBA00004496"/>
    </source>
</evidence>
<feature type="domain" description="RING-type" evidence="12">
    <location>
        <begin position="16"/>
        <end position="57"/>
    </location>
</feature>
<protein>
    <submittedName>
        <fullName evidence="15 16">Nuclear factor 7, brain-like</fullName>
    </submittedName>
</protein>
<dbReference type="SUPFAM" id="SSF49899">
    <property type="entry name" value="Concanavalin A-like lectins/glucanases"/>
    <property type="match status" value="1"/>
</dbReference>
<dbReference type="PROSITE" id="PS00518">
    <property type="entry name" value="ZF_RING_1"/>
    <property type="match status" value="1"/>
</dbReference>
<dbReference type="InterPro" id="IPR013320">
    <property type="entry name" value="ConA-like_dom_sf"/>
</dbReference>
<dbReference type="Proteomes" id="UP001190640">
    <property type="component" value="Chromosome 4"/>
</dbReference>
<evidence type="ECO:0000256" key="2">
    <source>
        <dbReference type="ARBA" id="ARBA00008518"/>
    </source>
</evidence>
<dbReference type="InterPro" id="IPR050143">
    <property type="entry name" value="TRIM/RBCC"/>
</dbReference>
<evidence type="ECO:0000259" key="12">
    <source>
        <dbReference type="PROSITE" id="PS50089"/>
    </source>
</evidence>
<dbReference type="SMART" id="SM00449">
    <property type="entry name" value="SPRY"/>
    <property type="match status" value="1"/>
</dbReference>
<dbReference type="PROSITE" id="PS50188">
    <property type="entry name" value="B302_SPRY"/>
    <property type="match status" value="1"/>
</dbReference>
<dbReference type="GO" id="GO:0008270">
    <property type="term" value="F:zinc ion binding"/>
    <property type="evidence" value="ECO:0007669"/>
    <property type="project" value="UniProtKB-KW"/>
</dbReference>
<dbReference type="InterPro" id="IPR043136">
    <property type="entry name" value="B30.2/SPRY_sf"/>
</dbReference>
<feature type="domain" description="B30.2/SPRY" evidence="13">
    <location>
        <begin position="230"/>
        <end position="426"/>
    </location>
</feature>
<name>A0AA97JC43_EUBMA</name>
<dbReference type="KEGG" id="emc:129329089"/>
<dbReference type="GO" id="GO:0005737">
    <property type="term" value="C:cytoplasm"/>
    <property type="evidence" value="ECO:0007669"/>
    <property type="project" value="UniProtKB-SubCell"/>
</dbReference>
<organism evidence="14 16">
    <name type="scientific">Eublepharis macularius</name>
    <name type="common">Leopard gecko</name>
    <name type="synonym">Cyrtodactylus macularius</name>
    <dbReference type="NCBI Taxonomy" id="481883"/>
    <lineage>
        <taxon>Eukaryota</taxon>
        <taxon>Metazoa</taxon>
        <taxon>Chordata</taxon>
        <taxon>Craniata</taxon>
        <taxon>Vertebrata</taxon>
        <taxon>Euteleostomi</taxon>
        <taxon>Lepidosauria</taxon>
        <taxon>Squamata</taxon>
        <taxon>Bifurcata</taxon>
        <taxon>Gekkota</taxon>
        <taxon>Eublepharidae</taxon>
        <taxon>Eublepharinae</taxon>
        <taxon>Eublepharis</taxon>
    </lineage>
</organism>
<dbReference type="SUPFAM" id="SSF57850">
    <property type="entry name" value="RING/U-box"/>
    <property type="match status" value="1"/>
</dbReference>
<evidence type="ECO:0000256" key="6">
    <source>
        <dbReference type="ARBA" id="ARBA00022723"/>
    </source>
</evidence>
<keyword evidence="6" id="KW-0479">Metal-binding</keyword>
<evidence type="ECO:0000256" key="11">
    <source>
        <dbReference type="SAM" id="Coils"/>
    </source>
</evidence>
<dbReference type="FunFam" id="2.60.120.920:FF:000004">
    <property type="entry name" value="Butyrophilin subfamily 1 member A1"/>
    <property type="match status" value="1"/>
</dbReference>
<dbReference type="InterPro" id="IPR013083">
    <property type="entry name" value="Znf_RING/FYVE/PHD"/>
</dbReference>
<comment type="similarity">
    <text evidence="2">Belongs to the TRIM/RBCC family.</text>
</comment>
<comment type="subcellular location">
    <subcellularLocation>
        <location evidence="1">Cytoplasm</location>
    </subcellularLocation>
</comment>
<dbReference type="RefSeq" id="XP_054834489.1">
    <property type="nucleotide sequence ID" value="XM_054978514.1"/>
</dbReference>
<reference evidence="15 16" key="1">
    <citation type="submission" date="2025-04" db="UniProtKB">
        <authorList>
            <consortium name="RefSeq"/>
        </authorList>
    </citation>
    <scope>IDENTIFICATION</scope>
    <source>
        <tissue evidence="15 16">Blood</tissue>
    </source>
</reference>
<evidence type="ECO:0000256" key="9">
    <source>
        <dbReference type="ARBA" id="ARBA00034460"/>
    </source>
</evidence>
<evidence type="ECO:0000256" key="8">
    <source>
        <dbReference type="ARBA" id="ARBA00022833"/>
    </source>
</evidence>